<keyword evidence="3" id="KW-1185">Reference proteome</keyword>
<protein>
    <recommendedName>
        <fullName evidence="4">CAAX protease</fullName>
    </recommendedName>
</protein>
<evidence type="ECO:0000256" key="1">
    <source>
        <dbReference type="SAM" id="Phobius"/>
    </source>
</evidence>
<comment type="caution">
    <text evidence="2">The sequence shown here is derived from an EMBL/GenBank/DDBJ whole genome shotgun (WGS) entry which is preliminary data.</text>
</comment>
<evidence type="ECO:0000313" key="3">
    <source>
        <dbReference type="Proteomes" id="UP001203761"/>
    </source>
</evidence>
<feature type="transmembrane region" description="Helical" evidence="1">
    <location>
        <begin position="159"/>
        <end position="178"/>
    </location>
</feature>
<dbReference type="Proteomes" id="UP001203761">
    <property type="component" value="Unassembled WGS sequence"/>
</dbReference>
<accession>A0ABT0QZK1</accession>
<name>A0ABT0QZK1_9MICO</name>
<evidence type="ECO:0008006" key="4">
    <source>
        <dbReference type="Google" id="ProtNLM"/>
    </source>
</evidence>
<gene>
    <name evidence="2" type="ORF">Bequi_04325</name>
</gene>
<sequence length="179" mass="18300">MLTLLLYCLPTIVYVMVRSRRGDDRAEAIRDAGAALGTLSGYGLGLLVGLAIAALTWLAARPLGLSGGSLETVVNPLAIMQALALAAGQEILFRGLIGGVLMRRLGFPAGNALQAVISLLPTLLLALALGAAATAWPLLLAQLVSSLLLGTLRHRLGTCFPGIPASALGTLLGTVLAVL</sequence>
<organism evidence="2 3">
    <name type="scientific">Brachybacterium equifaecis</name>
    <dbReference type="NCBI Taxonomy" id="2910770"/>
    <lineage>
        <taxon>Bacteria</taxon>
        <taxon>Bacillati</taxon>
        <taxon>Actinomycetota</taxon>
        <taxon>Actinomycetes</taxon>
        <taxon>Micrococcales</taxon>
        <taxon>Dermabacteraceae</taxon>
        <taxon>Brachybacterium</taxon>
    </lineage>
</organism>
<keyword evidence="1" id="KW-0472">Membrane</keyword>
<dbReference type="EMBL" id="JAKNCJ010000001">
    <property type="protein sequence ID" value="MCL6422618.1"/>
    <property type="molecule type" value="Genomic_DNA"/>
</dbReference>
<feature type="transmembrane region" description="Helical" evidence="1">
    <location>
        <begin position="39"/>
        <end position="60"/>
    </location>
</feature>
<reference evidence="2" key="1">
    <citation type="submission" date="2022-02" db="EMBL/GenBank/DDBJ databases">
        <authorList>
            <person name="Lee M."/>
            <person name="Kim S.-J."/>
            <person name="Jung M.-Y."/>
        </authorList>
    </citation>
    <scope>NUCLEOTIDE SEQUENCE</scope>
    <source>
        <strain evidence="2">JHP9</strain>
    </source>
</reference>
<dbReference type="RefSeq" id="WP_249736712.1">
    <property type="nucleotide sequence ID" value="NZ_JAKNCJ010000001.1"/>
</dbReference>
<feature type="transmembrane region" description="Helical" evidence="1">
    <location>
        <begin position="112"/>
        <end position="139"/>
    </location>
</feature>
<keyword evidence="1" id="KW-1133">Transmembrane helix</keyword>
<evidence type="ECO:0000313" key="2">
    <source>
        <dbReference type="EMBL" id="MCL6422618.1"/>
    </source>
</evidence>
<feature type="transmembrane region" description="Helical" evidence="1">
    <location>
        <begin position="72"/>
        <end position="92"/>
    </location>
</feature>
<keyword evidence="1" id="KW-0812">Transmembrane</keyword>
<proteinExistence type="predicted"/>